<protein>
    <submittedName>
        <fullName evidence="1">Uncharacterized protein</fullName>
    </submittedName>
</protein>
<dbReference type="Proteomes" id="UP000076359">
    <property type="component" value="Chromosome 13"/>
</dbReference>
<sequence>MENIEKENKEENYLDRLTNLFKYLTL</sequence>
<comment type="caution">
    <text evidence="1">The sequence shown here is derived from an EMBL/GenBank/DDBJ whole genome shotgun (WGS) entry which is preliminary data.</text>
</comment>
<organism evidence="1 2">
    <name type="scientific">Plasmodium reichenowi</name>
    <dbReference type="NCBI Taxonomy" id="5854"/>
    <lineage>
        <taxon>Eukaryota</taxon>
        <taxon>Sar</taxon>
        <taxon>Alveolata</taxon>
        <taxon>Apicomplexa</taxon>
        <taxon>Aconoidasida</taxon>
        <taxon>Haemosporida</taxon>
        <taxon>Plasmodiidae</taxon>
        <taxon>Plasmodium</taxon>
        <taxon>Plasmodium (Laverania)</taxon>
    </lineage>
</organism>
<reference evidence="1 2" key="1">
    <citation type="journal article" date="2016" name="Nat. Commun.">
        <title>Genomes of cryptic chimpanzee Plasmodium species reveal key evolutionary events leading to human malaria.</title>
        <authorList>
            <person name="Sundararaman S.A."/>
            <person name="Plenderleith L.J."/>
            <person name="Liu W."/>
            <person name="Loy D.E."/>
            <person name="Learn G.H."/>
            <person name="Li Y."/>
            <person name="Shaw K.S."/>
            <person name="Ayouba A."/>
            <person name="Peeters M."/>
            <person name="Speede S."/>
            <person name="Shaw G.M."/>
            <person name="Bushman F.D."/>
            <person name="Brisson D."/>
            <person name="Rayner J.C."/>
            <person name="Sharp P.M."/>
            <person name="Hahn B.H."/>
        </authorList>
    </citation>
    <scope>NUCLEOTIDE SEQUENCE [LARGE SCALE GENOMIC DNA]</scope>
    <source>
        <strain evidence="1 2">SY57</strain>
    </source>
</reference>
<name>A0A151L725_PLARE</name>
<accession>A0A151L725</accession>
<evidence type="ECO:0000313" key="2">
    <source>
        <dbReference type="Proteomes" id="UP000076359"/>
    </source>
</evidence>
<gene>
    <name evidence="1" type="ORF">PRSY57_1321400</name>
</gene>
<dbReference type="EMBL" id="LVLA01000014">
    <property type="protein sequence ID" value="KYN94667.1"/>
    <property type="molecule type" value="Genomic_DNA"/>
</dbReference>
<proteinExistence type="predicted"/>
<evidence type="ECO:0000313" key="1">
    <source>
        <dbReference type="EMBL" id="KYN94667.1"/>
    </source>
</evidence>
<feature type="non-terminal residue" evidence="1">
    <location>
        <position position="26"/>
    </location>
</feature>
<dbReference type="AlphaFoldDB" id="A0A151L725"/>